<evidence type="ECO:0000313" key="2">
    <source>
        <dbReference type="Proteomes" id="UP001323798"/>
    </source>
</evidence>
<reference evidence="1 2" key="1">
    <citation type="submission" date="2023-11" db="EMBL/GenBank/DDBJ databases">
        <title>Genome sequence of Microbacterium rhizosphaerae KACC 19337.</title>
        <authorList>
            <person name="Choi H."/>
            <person name="Kim S."/>
            <person name="Kim Y."/>
            <person name="Kwon S.-W."/>
            <person name="Heo J."/>
        </authorList>
    </citation>
    <scope>NUCLEOTIDE SEQUENCE [LARGE SCALE GENOMIC DNA]</scope>
    <source>
        <strain evidence="1 2">KACC 19337</strain>
    </source>
</reference>
<dbReference type="RefSeq" id="WP_320942236.1">
    <property type="nucleotide sequence ID" value="NZ_BAABEU010000003.1"/>
</dbReference>
<name>A0ABZ0SPF3_9MICO</name>
<sequence>MTGLRELFDIARGRLAGAPQERLGELLPGRRILGVPRAARIVPRGAAWHLGVLLLTDEGVLETGEILRAREEVRRGFAAESQRQRAALAAAARRGGFAEGETVHVGWRELDLGAVERGGSSGPLALRDGEPVVRWSRSGGFAPLAGYLDERVELLRHPPQGAT</sequence>
<dbReference type="Proteomes" id="UP001323798">
    <property type="component" value="Chromosome"/>
</dbReference>
<accession>A0ABZ0SPF3</accession>
<dbReference type="EMBL" id="CP139368">
    <property type="protein sequence ID" value="WPR89522.1"/>
    <property type="molecule type" value="Genomic_DNA"/>
</dbReference>
<gene>
    <name evidence="1" type="ORF">SM116_17465</name>
</gene>
<keyword evidence="2" id="KW-1185">Reference proteome</keyword>
<protein>
    <submittedName>
        <fullName evidence="1">Glutaminase</fullName>
    </submittedName>
</protein>
<evidence type="ECO:0000313" key="1">
    <source>
        <dbReference type="EMBL" id="WPR89522.1"/>
    </source>
</evidence>
<organism evidence="1 2">
    <name type="scientific">Microbacterium rhizosphaerae</name>
    <dbReference type="NCBI Taxonomy" id="1678237"/>
    <lineage>
        <taxon>Bacteria</taxon>
        <taxon>Bacillati</taxon>
        <taxon>Actinomycetota</taxon>
        <taxon>Actinomycetes</taxon>
        <taxon>Micrococcales</taxon>
        <taxon>Microbacteriaceae</taxon>
        <taxon>Microbacterium</taxon>
    </lineage>
</organism>
<proteinExistence type="predicted"/>